<dbReference type="OrthoDB" id="1683573at2"/>
<reference evidence="1 2" key="1">
    <citation type="submission" date="2016-10" db="EMBL/GenBank/DDBJ databases">
        <authorList>
            <person name="de Groot N.N."/>
        </authorList>
    </citation>
    <scope>NUCLEOTIDE SEQUENCE [LARGE SCALE GENOMIC DNA]</scope>
    <source>
        <strain evidence="1 2">CGMCC 1.6502</strain>
    </source>
</reference>
<gene>
    <name evidence="1" type="ORF">SAMN05216243_0456</name>
</gene>
<dbReference type="EMBL" id="FNFL01000001">
    <property type="protein sequence ID" value="SDJ71340.1"/>
    <property type="molecule type" value="Genomic_DNA"/>
</dbReference>
<dbReference type="InterPro" id="IPR025619">
    <property type="entry name" value="YlzJ"/>
</dbReference>
<evidence type="ECO:0000313" key="1">
    <source>
        <dbReference type="EMBL" id="SDJ71340.1"/>
    </source>
</evidence>
<proteinExistence type="predicted"/>
<dbReference type="RefSeq" id="WP_093210636.1">
    <property type="nucleotide sequence ID" value="NZ_FNFL01000001.1"/>
</dbReference>
<sequence length="69" mass="7793">MILYTPLSEVDIFGTDPEAFNNRQFMNVHGRLVHAERTAEGTYRILQLMSTDPQDYLDASFTPGSVISN</sequence>
<accession>A0A1G8W1L0</accession>
<dbReference type="Proteomes" id="UP000198694">
    <property type="component" value="Unassembled WGS sequence"/>
</dbReference>
<dbReference type="Pfam" id="PF14035">
    <property type="entry name" value="YlzJ"/>
    <property type="match status" value="1"/>
</dbReference>
<name>A0A1G8W1L0_9BACI</name>
<evidence type="ECO:0000313" key="2">
    <source>
        <dbReference type="Proteomes" id="UP000198694"/>
    </source>
</evidence>
<protein>
    <submittedName>
        <fullName evidence="1">YlzJ-like protein</fullName>
    </submittedName>
</protein>
<keyword evidence="2" id="KW-1185">Reference proteome</keyword>
<dbReference type="AlphaFoldDB" id="A0A1G8W1L0"/>
<organism evidence="1 2">
    <name type="scientific">Sediminibacillus albus</name>
    <dbReference type="NCBI Taxonomy" id="407036"/>
    <lineage>
        <taxon>Bacteria</taxon>
        <taxon>Bacillati</taxon>
        <taxon>Bacillota</taxon>
        <taxon>Bacilli</taxon>
        <taxon>Bacillales</taxon>
        <taxon>Bacillaceae</taxon>
        <taxon>Sediminibacillus</taxon>
    </lineage>
</organism>
<dbReference type="STRING" id="407036.SAMN05216243_0456"/>